<feature type="transmembrane region" description="Helical" evidence="10">
    <location>
        <begin position="215"/>
        <end position="238"/>
    </location>
</feature>
<comment type="catalytic activity">
    <reaction evidence="8">
        <text>an acyl-CoA + H2O = an acyl-4'-phosphopantetheine + adenosine 3',5'-bisphosphate + 2 H(+)</text>
        <dbReference type="Rhea" id="RHEA:50044"/>
        <dbReference type="ChEBI" id="CHEBI:15377"/>
        <dbReference type="ChEBI" id="CHEBI:15378"/>
        <dbReference type="ChEBI" id="CHEBI:58342"/>
        <dbReference type="ChEBI" id="CHEBI:58343"/>
        <dbReference type="ChEBI" id="CHEBI:132023"/>
    </reaction>
</comment>
<dbReference type="OrthoDB" id="5579088at2759"/>
<proteinExistence type="inferred from homology"/>
<feature type="active site" evidence="8">
    <location>
        <position position="218"/>
    </location>
</feature>
<feature type="region of interest" description="Disordered" evidence="9">
    <location>
        <begin position="1"/>
        <end position="49"/>
    </location>
</feature>
<dbReference type="GO" id="GO:0005789">
    <property type="term" value="C:endoplasmic reticulum membrane"/>
    <property type="evidence" value="ECO:0007669"/>
    <property type="project" value="UniProtKB-SubCell"/>
</dbReference>
<dbReference type="EMBL" id="JAGPXC010000004">
    <property type="protein sequence ID" value="KAH6654399.1"/>
    <property type="molecule type" value="Genomic_DNA"/>
</dbReference>
<dbReference type="EC" id="3.6.1.-" evidence="8"/>
<evidence type="ECO:0000256" key="7">
    <source>
        <dbReference type="ARBA" id="ARBA00023136"/>
    </source>
</evidence>
<gene>
    <name evidence="8" type="primary">SCS3</name>
    <name evidence="8" type="synonym">FIT2B</name>
    <name evidence="11" type="ORF">BKA67DRAFT_564963</name>
</gene>
<feature type="transmembrane region" description="Helical" evidence="10">
    <location>
        <begin position="59"/>
        <end position="77"/>
    </location>
</feature>
<dbReference type="GO" id="GO:0008654">
    <property type="term" value="P:phospholipid biosynthetic process"/>
    <property type="evidence" value="ECO:0007669"/>
    <property type="project" value="UniProtKB-KW"/>
</dbReference>
<keyword evidence="7 8" id="KW-0472">Membrane</keyword>
<dbReference type="GO" id="GO:0140042">
    <property type="term" value="P:lipid droplet formation"/>
    <property type="evidence" value="ECO:0007669"/>
    <property type="project" value="UniProtKB-UniRule"/>
</dbReference>
<comment type="catalytic activity">
    <reaction evidence="8">
        <text>(5Z,8Z,11Z,14Z)-eicosatetraenoyl-CoA + H2O = S-(5Z,8Z,11Z,14Z-eicosatetraenoyl)-4'-phosphopantetheine + adenosine 3',5'-bisphosphate + 2 H(+)</text>
        <dbReference type="Rhea" id="RHEA:65568"/>
        <dbReference type="ChEBI" id="CHEBI:15377"/>
        <dbReference type="ChEBI" id="CHEBI:15378"/>
        <dbReference type="ChEBI" id="CHEBI:57368"/>
        <dbReference type="ChEBI" id="CHEBI:58343"/>
        <dbReference type="ChEBI" id="CHEBI:156554"/>
    </reaction>
</comment>
<keyword evidence="8" id="KW-0594">Phospholipid biosynthesis</keyword>
<evidence type="ECO:0000256" key="10">
    <source>
        <dbReference type="SAM" id="Phobius"/>
    </source>
</evidence>
<dbReference type="AlphaFoldDB" id="A0A9P8ULP4"/>
<comment type="function">
    <text evidence="8">Fatty acyl-coenzyme A (CoA) diphosphatase that hydrolyzes fatty acyl-CoA to yield acyl-4'-phosphopantetheine and adenosine 3',5'-bisphosphate. Preferentially hydrolyzes unsaturated long-chain acyl-CoA substrates in the endoplasmic reticulum (ER) lumen. This catalytic activity is required for maintaining ER structure and for lipid droplets (LDs) biogenesis, which are lipid storage organelles involved in maintaining lipid and energy homeostasis. May directly bind to diacylglycerol (DAGs) and triacylglycerol, which is also important for LD biogenesis. May support directional budding of nacent LDs from the ER into the cytosol by reducing DAG levels at sites of LD formation. May play a role in the regulation of cell morphology and cytoskeletal organization. Involved in phospholipid biosynthesis.</text>
</comment>
<evidence type="ECO:0000256" key="9">
    <source>
        <dbReference type="SAM" id="MobiDB-lite"/>
    </source>
</evidence>
<feature type="transmembrane region" description="Helical" evidence="10">
    <location>
        <begin position="285"/>
        <end position="305"/>
    </location>
</feature>
<keyword evidence="8" id="KW-1208">Phospholipid metabolism</keyword>
<keyword evidence="8" id="KW-0444">Lipid biosynthesis</keyword>
<keyword evidence="12" id="KW-1185">Reference proteome</keyword>
<dbReference type="HAMAP" id="MF_03231">
    <property type="entry name" value="SCS3"/>
    <property type="match status" value="1"/>
</dbReference>
<keyword evidence="6" id="KW-0443">Lipid metabolism</keyword>
<comment type="subcellular location">
    <subcellularLocation>
        <location evidence="1 8">Endoplasmic reticulum membrane</location>
        <topology evidence="1 8">Multi-pass membrane protein</topology>
    </subcellularLocation>
</comment>
<feature type="active site" evidence="8">
    <location>
        <position position="305"/>
    </location>
</feature>
<dbReference type="InterPro" id="IPR046400">
    <property type="entry name" value="SCS3"/>
</dbReference>
<dbReference type="Pfam" id="PF10261">
    <property type="entry name" value="FIT"/>
    <property type="match status" value="1"/>
</dbReference>
<accession>A0A9P8ULP4</accession>
<keyword evidence="4 8" id="KW-0256">Endoplasmic reticulum</keyword>
<evidence type="ECO:0000256" key="5">
    <source>
        <dbReference type="ARBA" id="ARBA00022989"/>
    </source>
</evidence>
<feature type="transmembrane region" description="Helical" evidence="10">
    <location>
        <begin position="148"/>
        <end position="168"/>
    </location>
</feature>
<dbReference type="PANTHER" id="PTHR23129">
    <property type="entry name" value="ACYL-COENZYME A DIPHOSPHATASE FITM2"/>
    <property type="match status" value="1"/>
</dbReference>
<organism evidence="11 12">
    <name type="scientific">Truncatella angustata</name>
    <dbReference type="NCBI Taxonomy" id="152316"/>
    <lineage>
        <taxon>Eukaryota</taxon>
        <taxon>Fungi</taxon>
        <taxon>Dikarya</taxon>
        <taxon>Ascomycota</taxon>
        <taxon>Pezizomycotina</taxon>
        <taxon>Sordariomycetes</taxon>
        <taxon>Xylariomycetidae</taxon>
        <taxon>Amphisphaeriales</taxon>
        <taxon>Sporocadaceae</taxon>
        <taxon>Truncatella</taxon>
    </lineage>
</organism>
<comment type="catalytic activity">
    <reaction evidence="8">
        <text>(9Z)-octadecenoyl-CoA + H2O = S-(9Z-octadecenoyl)-4'-phosphopantetheine + adenosine 3',5'-bisphosphate + 2 H(+)</text>
        <dbReference type="Rhea" id="RHEA:65564"/>
        <dbReference type="ChEBI" id="CHEBI:15377"/>
        <dbReference type="ChEBI" id="CHEBI:15378"/>
        <dbReference type="ChEBI" id="CHEBI:57387"/>
        <dbReference type="ChEBI" id="CHEBI:58343"/>
        <dbReference type="ChEBI" id="CHEBI:156553"/>
    </reaction>
</comment>
<evidence type="ECO:0000256" key="1">
    <source>
        <dbReference type="ARBA" id="ARBA00004477"/>
    </source>
</evidence>
<feature type="compositionally biased region" description="Low complexity" evidence="9">
    <location>
        <begin position="25"/>
        <end position="49"/>
    </location>
</feature>
<dbReference type="Proteomes" id="UP000758603">
    <property type="component" value="Unassembled WGS sequence"/>
</dbReference>
<reference evidence="11" key="1">
    <citation type="journal article" date="2021" name="Nat. Commun.">
        <title>Genetic determinants of endophytism in the Arabidopsis root mycobiome.</title>
        <authorList>
            <person name="Mesny F."/>
            <person name="Miyauchi S."/>
            <person name="Thiergart T."/>
            <person name="Pickel B."/>
            <person name="Atanasova L."/>
            <person name="Karlsson M."/>
            <person name="Huettel B."/>
            <person name="Barry K.W."/>
            <person name="Haridas S."/>
            <person name="Chen C."/>
            <person name="Bauer D."/>
            <person name="Andreopoulos W."/>
            <person name="Pangilinan J."/>
            <person name="LaButti K."/>
            <person name="Riley R."/>
            <person name="Lipzen A."/>
            <person name="Clum A."/>
            <person name="Drula E."/>
            <person name="Henrissat B."/>
            <person name="Kohler A."/>
            <person name="Grigoriev I.V."/>
            <person name="Martin F.M."/>
            <person name="Hacquard S."/>
        </authorList>
    </citation>
    <scope>NUCLEOTIDE SEQUENCE</scope>
    <source>
        <strain evidence="11">MPI-SDFR-AT-0073</strain>
    </source>
</reference>
<name>A0A9P8ULP4_9PEZI</name>
<dbReference type="GO" id="GO:0010945">
    <property type="term" value="F:coenzyme A diphosphatase activity"/>
    <property type="evidence" value="ECO:0007669"/>
    <property type="project" value="InterPro"/>
</dbReference>
<evidence type="ECO:0000256" key="6">
    <source>
        <dbReference type="ARBA" id="ARBA00023098"/>
    </source>
</evidence>
<sequence length="343" mass="37544">MANNTRSLRSRPIDTMAAASNGPDSPRAPSSSSSSSFSSSTSAATARTPPHLPTPLESFLLLLYPVLLIFGTIFSVISPEIRASPYDFTGQSHVQTSAPSYFARKNNLFNILFVKRGWAWITIAFVVFLLSHPALGSTSRKIKATIRWAAITAWWVLVTQWCFGPALIDRGFRFTGGKCEMAETAVFEGNPDKNDVFTAVACKASGGRWSGGHDISGHVFLLVLGSFFLLQEVGWVIVRSGAYRGHREERCVVMNDGAVKGAGVEVEGSERPTKEEKSLAVATKFALVIIGLSLWMLLMTAIYFHTWFEKLTGFLTALIGVYPVYYLPRWVPALRTVVGLPGI</sequence>
<feature type="transmembrane region" description="Helical" evidence="10">
    <location>
        <begin position="117"/>
        <end position="136"/>
    </location>
</feature>
<keyword evidence="5 8" id="KW-1133">Transmembrane helix</keyword>
<evidence type="ECO:0000256" key="4">
    <source>
        <dbReference type="ARBA" id="ARBA00022824"/>
    </source>
</evidence>
<keyword evidence="2 8" id="KW-0812">Transmembrane</keyword>
<evidence type="ECO:0000256" key="3">
    <source>
        <dbReference type="ARBA" id="ARBA00022801"/>
    </source>
</evidence>
<evidence type="ECO:0000313" key="12">
    <source>
        <dbReference type="Proteomes" id="UP000758603"/>
    </source>
</evidence>
<dbReference type="InterPro" id="IPR019388">
    <property type="entry name" value="FIT"/>
</dbReference>
<evidence type="ECO:0000256" key="2">
    <source>
        <dbReference type="ARBA" id="ARBA00022692"/>
    </source>
</evidence>
<keyword evidence="3 8" id="KW-0378">Hydrolase</keyword>
<evidence type="ECO:0000256" key="8">
    <source>
        <dbReference type="HAMAP-Rule" id="MF_03231"/>
    </source>
</evidence>
<dbReference type="PANTHER" id="PTHR23129:SF0">
    <property type="entry name" value="ACYL-COENZYME A DIPHOSPHATASE FITM2"/>
    <property type="match status" value="1"/>
</dbReference>
<comment type="catalytic activity">
    <reaction evidence="8">
        <text>hexadecanoyl-CoA + H2O = S-hexadecanoyl-4'-phosphopantetheine + adenosine 3',5'-bisphosphate + 2 H(+)</text>
        <dbReference type="Rhea" id="RHEA:50032"/>
        <dbReference type="ChEBI" id="CHEBI:15377"/>
        <dbReference type="ChEBI" id="CHEBI:15378"/>
        <dbReference type="ChEBI" id="CHEBI:57379"/>
        <dbReference type="ChEBI" id="CHEBI:58343"/>
        <dbReference type="ChEBI" id="CHEBI:132018"/>
    </reaction>
</comment>
<comment type="caution">
    <text evidence="11">The sequence shown here is derived from an EMBL/GenBank/DDBJ whole genome shotgun (WGS) entry which is preliminary data.</text>
</comment>
<protein>
    <recommendedName>
        <fullName evidence="8">Acyl-coenzyme A diphosphatase SCS3</fullName>
        <ecNumber evidence="8">3.6.1.-</ecNumber>
    </recommendedName>
    <alternativeName>
        <fullName evidence="8">FIT family protein SCS3</fullName>
    </alternativeName>
</protein>
<evidence type="ECO:0000313" key="11">
    <source>
        <dbReference type="EMBL" id="KAH6654399.1"/>
    </source>
</evidence>
<comment type="similarity">
    <text evidence="8">Belongs to the FIT family. Fungal FIT2B/SCS3 subfamily.</text>
</comment>
<feature type="transmembrane region" description="Helical" evidence="10">
    <location>
        <begin position="311"/>
        <end position="327"/>
    </location>
</feature>